<feature type="region of interest" description="Disordered" evidence="1">
    <location>
        <begin position="1"/>
        <end position="21"/>
    </location>
</feature>
<evidence type="ECO:0000313" key="3">
    <source>
        <dbReference type="Proteomes" id="UP000198832"/>
    </source>
</evidence>
<feature type="region of interest" description="Disordered" evidence="1">
    <location>
        <begin position="294"/>
        <end position="355"/>
    </location>
</feature>
<sequence>MAEKQIDPAPLVRRGRSPGAGWSRVARGLHRSGGLGLLGDLHAWSAVLRPTAAFTHLTAAQVRGWWLPPLPEDLPVWVTQTMAQNASTRSGLVVIRRRGIPWYDHVGGLRVSTAAETLVTCAIDLGLLDLVVLIDAALHQGDVTIAELEEVARQHRRGAPRLREAMPYVEGRSESAWETLLRVLHVICGIEVEPQKELFTADGSFVARADLWLVGTERFHEYDGDDHLERRRRRKDLKRDGRIGRADLERRGYTSADVLTQGVSILRDADEAIGREHDLARIRPWNDLLRESLFTPSGRRGSADGSGSRGRRSRQQMTWAPDGRPGHRPTHLFFPPPASHRQQPHRQRPADSQNP</sequence>
<dbReference type="EMBL" id="FOLB01000001">
    <property type="protein sequence ID" value="SFB79639.1"/>
    <property type="molecule type" value="Genomic_DNA"/>
</dbReference>
<dbReference type="Proteomes" id="UP000198832">
    <property type="component" value="Unassembled WGS sequence"/>
</dbReference>
<evidence type="ECO:0000256" key="1">
    <source>
        <dbReference type="SAM" id="MobiDB-lite"/>
    </source>
</evidence>
<accession>A0A1I1DX53</accession>
<evidence type="ECO:0008006" key="4">
    <source>
        <dbReference type="Google" id="ProtNLM"/>
    </source>
</evidence>
<proteinExistence type="predicted"/>
<dbReference type="STRING" id="574651.SAMN04487968_101554"/>
<evidence type="ECO:0000313" key="2">
    <source>
        <dbReference type="EMBL" id="SFB79639.1"/>
    </source>
</evidence>
<feature type="compositionally biased region" description="Low complexity" evidence="1">
    <location>
        <begin position="297"/>
        <end position="306"/>
    </location>
</feature>
<protein>
    <recommendedName>
        <fullName evidence="4">Transcriptional regulator, AbiEi antitoxin, Type IV TA system</fullName>
    </recommendedName>
</protein>
<reference evidence="2 3" key="1">
    <citation type="submission" date="2016-10" db="EMBL/GenBank/DDBJ databases">
        <authorList>
            <person name="de Groot N.N."/>
        </authorList>
    </citation>
    <scope>NUCLEOTIDE SEQUENCE [LARGE SCALE GENOMIC DNA]</scope>
    <source>
        <strain evidence="2 3">CGMCC 1.7056</strain>
    </source>
</reference>
<keyword evidence="3" id="KW-1185">Reference proteome</keyword>
<name>A0A1I1DX53_9ACTN</name>
<gene>
    <name evidence="2" type="ORF">SAMN04487968_101554</name>
</gene>
<organism evidence="2 3">
    <name type="scientific">Nocardioides terrae</name>
    <dbReference type="NCBI Taxonomy" id="574651"/>
    <lineage>
        <taxon>Bacteria</taxon>
        <taxon>Bacillati</taxon>
        <taxon>Actinomycetota</taxon>
        <taxon>Actinomycetes</taxon>
        <taxon>Propionibacteriales</taxon>
        <taxon>Nocardioidaceae</taxon>
        <taxon>Nocardioides</taxon>
    </lineage>
</organism>
<dbReference type="AlphaFoldDB" id="A0A1I1DX53"/>